<accession>A0ABY0R1M4</accession>
<protein>
    <submittedName>
        <fullName evidence="3">Uncharacterized protein</fullName>
    </submittedName>
</protein>
<dbReference type="EMBL" id="FNHD01000018">
    <property type="protein sequence ID" value="SDM24373.1"/>
    <property type="molecule type" value="Genomic_DNA"/>
</dbReference>
<organism evidence="3 4">
    <name type="scientific">Chryseobacterium taihuense</name>
    <dbReference type="NCBI Taxonomy" id="1141221"/>
    <lineage>
        <taxon>Bacteria</taxon>
        <taxon>Pseudomonadati</taxon>
        <taxon>Bacteroidota</taxon>
        <taxon>Flavobacteriia</taxon>
        <taxon>Flavobacteriales</taxon>
        <taxon>Weeksellaceae</taxon>
        <taxon>Chryseobacterium group</taxon>
        <taxon>Chryseobacterium</taxon>
    </lineage>
</organism>
<reference evidence="3 4" key="1">
    <citation type="submission" date="2016-10" db="EMBL/GenBank/DDBJ databases">
        <authorList>
            <person name="Varghese N."/>
            <person name="Submissions S."/>
        </authorList>
    </citation>
    <scope>NUCLEOTIDE SEQUENCE [LARGE SCALE GENOMIC DNA]</scope>
    <source>
        <strain evidence="3 4">CGMCC 1.10941</strain>
    </source>
</reference>
<gene>
    <name evidence="3" type="ORF">SAMN05216273_11845</name>
</gene>
<comment type="caution">
    <text evidence="3">The sequence shown here is derived from an EMBL/GenBank/DDBJ whole genome shotgun (WGS) entry which is preliminary data.</text>
</comment>
<proteinExistence type="predicted"/>
<dbReference type="RefSeq" id="WP_089745206.1">
    <property type="nucleotide sequence ID" value="NZ_FNHD01000018.1"/>
</dbReference>
<feature type="region of interest" description="Disordered" evidence="1">
    <location>
        <begin position="24"/>
        <end position="47"/>
    </location>
</feature>
<feature type="signal peptide" evidence="2">
    <location>
        <begin position="1"/>
        <end position="20"/>
    </location>
</feature>
<keyword evidence="2" id="KW-0732">Signal</keyword>
<dbReference type="Proteomes" id="UP000199242">
    <property type="component" value="Unassembled WGS sequence"/>
</dbReference>
<feature type="chain" id="PRO_5045777775" evidence="2">
    <location>
        <begin position="21"/>
        <end position="146"/>
    </location>
</feature>
<evidence type="ECO:0000313" key="3">
    <source>
        <dbReference type="EMBL" id="SDM24373.1"/>
    </source>
</evidence>
<keyword evidence="4" id="KW-1185">Reference proteome</keyword>
<name>A0ABY0R1M4_9FLAO</name>
<evidence type="ECO:0000313" key="4">
    <source>
        <dbReference type="Proteomes" id="UP000199242"/>
    </source>
</evidence>
<sequence>MKNFFSIFLTVLLFATIANSCKSANKQDDSTLPKDISERPADENSEKYDQALLDEMRTEIESAIAKEKCSKSSEWTFAPMGSKACGGPVRYIAYPKKMEEAIAPKISDYTQKMSDFNKKYNIVSDCMLAAEPSGVRCENGNAVFIY</sequence>
<feature type="compositionally biased region" description="Basic and acidic residues" evidence="1">
    <location>
        <begin position="25"/>
        <end position="47"/>
    </location>
</feature>
<evidence type="ECO:0000256" key="1">
    <source>
        <dbReference type="SAM" id="MobiDB-lite"/>
    </source>
</evidence>
<evidence type="ECO:0000256" key="2">
    <source>
        <dbReference type="SAM" id="SignalP"/>
    </source>
</evidence>